<proteinExistence type="predicted"/>
<evidence type="ECO:0000313" key="1">
    <source>
        <dbReference type="Proteomes" id="UP000887579"/>
    </source>
</evidence>
<dbReference type="WBParaSite" id="ES5_v2.g16913.t1">
    <property type="protein sequence ID" value="ES5_v2.g16913.t1"/>
    <property type="gene ID" value="ES5_v2.g16913"/>
</dbReference>
<dbReference type="Proteomes" id="UP000887579">
    <property type="component" value="Unplaced"/>
</dbReference>
<organism evidence="1 2">
    <name type="scientific">Panagrolaimus sp. ES5</name>
    <dbReference type="NCBI Taxonomy" id="591445"/>
    <lineage>
        <taxon>Eukaryota</taxon>
        <taxon>Metazoa</taxon>
        <taxon>Ecdysozoa</taxon>
        <taxon>Nematoda</taxon>
        <taxon>Chromadorea</taxon>
        <taxon>Rhabditida</taxon>
        <taxon>Tylenchina</taxon>
        <taxon>Panagrolaimomorpha</taxon>
        <taxon>Panagrolaimoidea</taxon>
        <taxon>Panagrolaimidae</taxon>
        <taxon>Panagrolaimus</taxon>
    </lineage>
</organism>
<name>A0AC34FIA0_9BILA</name>
<accession>A0AC34FIA0</accession>
<sequence length="82" mass="9019">MSSAVSGKQRSSLIAIVNRLYMNANNDQLDENAAIGGLKEEDEILKVVENKLSSNSDFASREASKSPKNERAKPKVKRCPKI</sequence>
<evidence type="ECO:0000313" key="2">
    <source>
        <dbReference type="WBParaSite" id="ES5_v2.g16913.t1"/>
    </source>
</evidence>
<reference evidence="2" key="1">
    <citation type="submission" date="2022-11" db="UniProtKB">
        <authorList>
            <consortium name="WormBaseParasite"/>
        </authorList>
    </citation>
    <scope>IDENTIFICATION</scope>
</reference>
<protein>
    <submittedName>
        <fullName evidence="2">Uncharacterized protein</fullName>
    </submittedName>
</protein>